<evidence type="ECO:0000313" key="8">
    <source>
        <dbReference type="EMBL" id="SOC09294.1"/>
    </source>
</evidence>
<keyword evidence="5 6" id="KW-0472">Membrane</keyword>
<dbReference type="Pfam" id="PF02687">
    <property type="entry name" value="FtsX"/>
    <property type="match status" value="1"/>
</dbReference>
<evidence type="ECO:0000259" key="7">
    <source>
        <dbReference type="Pfam" id="PF02687"/>
    </source>
</evidence>
<keyword evidence="9" id="KW-1185">Reference proteome</keyword>
<feature type="domain" description="ABC3 transporter permease C-terminal" evidence="7">
    <location>
        <begin position="62"/>
        <end position="175"/>
    </location>
</feature>
<keyword evidence="6" id="KW-0813">Transport</keyword>
<feature type="transmembrane region" description="Helical" evidence="6">
    <location>
        <begin position="100"/>
        <end position="126"/>
    </location>
</feature>
<evidence type="ECO:0000256" key="2">
    <source>
        <dbReference type="ARBA" id="ARBA00022475"/>
    </source>
</evidence>
<evidence type="ECO:0000256" key="6">
    <source>
        <dbReference type="PIRNR" id="PIRNR018968"/>
    </source>
</evidence>
<dbReference type="Proteomes" id="UP000219636">
    <property type="component" value="Unassembled WGS sequence"/>
</dbReference>
<dbReference type="EMBL" id="OBMQ01000005">
    <property type="protein sequence ID" value="SOC09294.1"/>
    <property type="molecule type" value="Genomic_DNA"/>
</dbReference>
<name>A0A285SSK6_9BACL</name>
<feature type="transmembrane region" description="Helical" evidence="6">
    <location>
        <begin position="595"/>
        <end position="613"/>
    </location>
</feature>
<dbReference type="Gene3D" id="3.30.70.270">
    <property type="match status" value="1"/>
</dbReference>
<feature type="transmembrane region" description="Helical" evidence="6">
    <location>
        <begin position="60"/>
        <end position="80"/>
    </location>
</feature>
<protein>
    <submittedName>
        <fullName evidence="8">FtsX-like permease family protein</fullName>
    </submittedName>
</protein>
<proteinExistence type="inferred from homology"/>
<organism evidence="8 9">
    <name type="scientific">Ureibacillus xyleni</name>
    <dbReference type="NCBI Taxonomy" id="614648"/>
    <lineage>
        <taxon>Bacteria</taxon>
        <taxon>Bacillati</taxon>
        <taxon>Bacillota</taxon>
        <taxon>Bacilli</taxon>
        <taxon>Bacillales</taxon>
        <taxon>Caryophanaceae</taxon>
        <taxon>Ureibacillus</taxon>
    </lineage>
</organism>
<feature type="transmembrane region" description="Helical" evidence="6">
    <location>
        <begin position="295"/>
        <end position="316"/>
    </location>
</feature>
<dbReference type="AlphaFoldDB" id="A0A285SSK6"/>
<keyword evidence="3 6" id="KW-0812">Transmembrane</keyword>
<dbReference type="GO" id="GO:0055085">
    <property type="term" value="P:transmembrane transport"/>
    <property type="evidence" value="ECO:0007669"/>
    <property type="project" value="UniProtKB-UniRule"/>
</dbReference>
<feature type="transmembrane region" description="Helical" evidence="6">
    <location>
        <begin position="158"/>
        <end position="176"/>
    </location>
</feature>
<feature type="transmembrane region" description="Helical" evidence="6">
    <location>
        <begin position="20"/>
        <end position="40"/>
    </location>
</feature>
<feature type="transmembrane region" description="Helical" evidence="6">
    <location>
        <begin position="625"/>
        <end position="650"/>
    </location>
</feature>
<dbReference type="PANTHER" id="PTHR46795">
    <property type="entry name" value="ABC TRANSPORTER PERMEASE-RELATED-RELATED"/>
    <property type="match status" value="1"/>
</dbReference>
<gene>
    <name evidence="8" type="ORF">SAMN05880501_105215</name>
</gene>
<reference evidence="9" key="1">
    <citation type="submission" date="2017-08" db="EMBL/GenBank/DDBJ databases">
        <authorList>
            <person name="Varghese N."/>
            <person name="Submissions S."/>
        </authorList>
    </citation>
    <scope>NUCLEOTIDE SEQUENCE [LARGE SCALE GENOMIC DNA]</scope>
    <source>
        <strain evidence="9">JC22</strain>
    </source>
</reference>
<keyword evidence="2 6" id="KW-1003">Cell membrane</keyword>
<evidence type="ECO:0000256" key="3">
    <source>
        <dbReference type="ARBA" id="ARBA00022692"/>
    </source>
</evidence>
<dbReference type="PIRSF" id="PIRSF018968">
    <property type="entry name" value="ABC_permease_BceB"/>
    <property type="match status" value="1"/>
</dbReference>
<evidence type="ECO:0000256" key="1">
    <source>
        <dbReference type="ARBA" id="ARBA00004651"/>
    </source>
</evidence>
<sequence length="658" mass="75094">MTLSRLVLRSMRKNIKQYYLYFFALIFSVTLCFSYTTLQYNPTVVLALEESGTASAGFKAATYVLYFIVTFFVLYASHLFMKRRSKEIGIYQLIGMTKGLVFRLIALENIILFLLAVIVGMVVGYFSSRFFAMVLLEILEVDMIVQLKFSVEAFKQSAIIFSILLVIILLQMAWVIRSLSLLSLFTASKKADEQIRGFSIFQMVMGFIGLFLIIFGYYQSTQLFNVEKSSFFDNLYLHMLVILGATIIGTYLFFRYTVALIMNMIRAGKRGHLRITDVLAVTPIMHKMKSNSKSLTLITTLTGLAVGIMSLAYIAYYSSNSNARFVSPYDYILLNDQGIEFLDALYQEGIKFEKDTYQISSVKLNIKDLVSENLQDSPLYSLETDTVVVSLSDFRQIKPNYTLKKGEALLTSYANVLSEVLPLQKNKDIIVKSGKLEFPLHITEIRKDYVISNYVSNGSPILVVSDKLFKEIEEQNKEQQAITSQIGINLVEREDVEKAEMLYKKFSEHRKVFLDKEHSLIHKSFEEQRKNNIASLGLTIFVTAFLGLAFLLTTGSILYFKQIAEADDEKESYVILRKIGFSTTHIMKGIYAKQAFNFGVPLIIGLFHSYFAVKSGWWLFGTELVAPLIITICLYVVMYTVFAVLSIQYYKKVVRESL</sequence>
<comment type="subcellular location">
    <subcellularLocation>
        <location evidence="1 6">Cell membrane</location>
        <topology evidence="1 6">Multi-pass membrane protein</topology>
    </subcellularLocation>
</comment>
<dbReference type="GO" id="GO:0005886">
    <property type="term" value="C:plasma membrane"/>
    <property type="evidence" value="ECO:0007669"/>
    <property type="project" value="UniProtKB-SubCell"/>
</dbReference>
<feature type="transmembrane region" description="Helical" evidence="6">
    <location>
        <begin position="197"/>
        <end position="215"/>
    </location>
</feature>
<dbReference type="PANTHER" id="PTHR46795:SF3">
    <property type="entry name" value="ABC TRANSPORTER PERMEASE"/>
    <property type="match status" value="1"/>
</dbReference>
<dbReference type="RefSeq" id="WP_097073473.1">
    <property type="nucleotide sequence ID" value="NZ_OBMQ01000005.1"/>
</dbReference>
<dbReference type="OrthoDB" id="1705903at2"/>
<feature type="transmembrane region" description="Helical" evidence="6">
    <location>
        <begin position="533"/>
        <end position="560"/>
    </location>
</feature>
<dbReference type="InterPro" id="IPR003838">
    <property type="entry name" value="ABC3_permease_C"/>
</dbReference>
<dbReference type="InterPro" id="IPR052536">
    <property type="entry name" value="ABC-4_Integral_Memb_Prot"/>
</dbReference>
<evidence type="ECO:0000256" key="5">
    <source>
        <dbReference type="ARBA" id="ARBA00023136"/>
    </source>
</evidence>
<dbReference type="InterPro" id="IPR027022">
    <property type="entry name" value="ABC_permease_BceB-typ"/>
</dbReference>
<keyword evidence="4 6" id="KW-1133">Transmembrane helix</keyword>
<comment type="similarity">
    <text evidence="6">Belongs to the ABC-4 integral membrane protein family.</text>
</comment>
<feature type="transmembrane region" description="Helical" evidence="6">
    <location>
        <begin position="235"/>
        <end position="254"/>
    </location>
</feature>
<evidence type="ECO:0000313" key="9">
    <source>
        <dbReference type="Proteomes" id="UP000219636"/>
    </source>
</evidence>
<accession>A0A285SSK6</accession>
<evidence type="ECO:0000256" key="4">
    <source>
        <dbReference type="ARBA" id="ARBA00022989"/>
    </source>
</evidence>
<dbReference type="InterPro" id="IPR043128">
    <property type="entry name" value="Rev_trsase/Diguanyl_cyclase"/>
</dbReference>